<dbReference type="PANTHER" id="PTHR30246:SF1">
    <property type="entry name" value="2-DEHYDRO-3-DEOXY-6-PHOSPHOGALACTONATE ALDOLASE-RELATED"/>
    <property type="match status" value="1"/>
</dbReference>
<dbReference type="Gene3D" id="3.20.20.70">
    <property type="entry name" value="Aldolase class I"/>
    <property type="match status" value="1"/>
</dbReference>
<sequence>MTRNIVAIIRGVTPDEALSVTGALIDAGITKIEVPLNSPDPLNSIEAMAKAFGETALIGAGTVLSKGDVEDVANAGGKLIVSPDCNPEVIGAAKYKGLLSYPGVMTPTECFAALRAGADGLKFFPGSLIGPAGLKAMNAVLPKGTDLLAVGGASADNFGEWAAAGATGFGIGTALYKPGDNAAVVAEKATHIVTAYDQVFS</sequence>
<dbReference type="Pfam" id="PF01081">
    <property type="entry name" value="Aldolase"/>
    <property type="match status" value="1"/>
</dbReference>
<evidence type="ECO:0000256" key="3">
    <source>
        <dbReference type="ARBA" id="ARBA00011233"/>
    </source>
</evidence>
<comment type="pathway">
    <text evidence="1">Carbohydrate acid metabolism.</text>
</comment>
<dbReference type="PANTHER" id="PTHR30246">
    <property type="entry name" value="2-KETO-3-DEOXY-6-PHOSPHOGLUCONATE ALDOLASE"/>
    <property type="match status" value="1"/>
</dbReference>
<dbReference type="CDD" id="cd00452">
    <property type="entry name" value="KDPG_aldolase"/>
    <property type="match status" value="1"/>
</dbReference>
<comment type="similarity">
    <text evidence="2">Belongs to the KHG/KDPG aldolase family.</text>
</comment>
<comment type="subunit">
    <text evidence="3">Homotrimer.</text>
</comment>
<dbReference type="NCBIfam" id="NF006600">
    <property type="entry name" value="PRK09140.1"/>
    <property type="match status" value="1"/>
</dbReference>
<dbReference type="RefSeq" id="WP_167636176.1">
    <property type="nucleotide sequence ID" value="NZ_JAATOP010000001.1"/>
</dbReference>
<dbReference type="InterPro" id="IPR013785">
    <property type="entry name" value="Aldolase_TIM"/>
</dbReference>
<accession>A0ABX0VUN1</accession>
<evidence type="ECO:0000256" key="1">
    <source>
        <dbReference type="ARBA" id="ARBA00004761"/>
    </source>
</evidence>
<protein>
    <submittedName>
        <fullName evidence="6">2-dehydro-3-deoxy-6-phosphogalactonate aldolase</fullName>
    </submittedName>
</protein>
<dbReference type="SUPFAM" id="SSF51569">
    <property type="entry name" value="Aldolase"/>
    <property type="match status" value="1"/>
</dbReference>
<organism evidence="6 7">
    <name type="scientific">Marivivens donghaensis</name>
    <dbReference type="NCBI Taxonomy" id="1699413"/>
    <lineage>
        <taxon>Bacteria</taxon>
        <taxon>Pseudomonadati</taxon>
        <taxon>Pseudomonadota</taxon>
        <taxon>Alphaproteobacteria</taxon>
        <taxon>Rhodobacterales</taxon>
        <taxon>Paracoccaceae</taxon>
        <taxon>Marivivens group</taxon>
        <taxon>Marivivens</taxon>
    </lineage>
</organism>
<proteinExistence type="inferred from homology"/>
<comment type="caution">
    <text evidence="6">The sequence shown here is derived from an EMBL/GenBank/DDBJ whole genome shotgun (WGS) entry which is preliminary data.</text>
</comment>
<evidence type="ECO:0000256" key="5">
    <source>
        <dbReference type="ARBA" id="ARBA00023277"/>
    </source>
</evidence>
<keyword evidence="4" id="KW-0456">Lyase</keyword>
<evidence type="ECO:0000313" key="6">
    <source>
        <dbReference type="EMBL" id="NIY71298.1"/>
    </source>
</evidence>
<keyword evidence="7" id="KW-1185">Reference proteome</keyword>
<dbReference type="EMBL" id="JAATOP010000001">
    <property type="protein sequence ID" value="NIY71298.1"/>
    <property type="molecule type" value="Genomic_DNA"/>
</dbReference>
<evidence type="ECO:0000256" key="4">
    <source>
        <dbReference type="ARBA" id="ARBA00023239"/>
    </source>
</evidence>
<reference evidence="6 7" key="1">
    <citation type="submission" date="2020-03" db="EMBL/GenBank/DDBJ databases">
        <title>Bacterial isolates of synthetic phycosphere.</title>
        <authorList>
            <person name="Fu H."/>
            <person name="Moran M.A."/>
        </authorList>
    </citation>
    <scope>NUCLEOTIDE SEQUENCE [LARGE SCALE GENOMIC DNA]</scope>
    <source>
        <strain evidence="6 7">HF1</strain>
    </source>
</reference>
<evidence type="ECO:0000256" key="2">
    <source>
        <dbReference type="ARBA" id="ARBA00006906"/>
    </source>
</evidence>
<gene>
    <name evidence="6" type="ORF">HCZ30_02480</name>
</gene>
<evidence type="ECO:0000313" key="7">
    <source>
        <dbReference type="Proteomes" id="UP000709466"/>
    </source>
</evidence>
<dbReference type="InterPro" id="IPR000887">
    <property type="entry name" value="Aldlse_KDPG_KHG"/>
</dbReference>
<name>A0ABX0VUN1_9RHOB</name>
<keyword evidence="5" id="KW-0119">Carbohydrate metabolism</keyword>
<dbReference type="Proteomes" id="UP000709466">
    <property type="component" value="Unassembled WGS sequence"/>
</dbReference>